<dbReference type="RefSeq" id="WP_078696065.1">
    <property type="nucleotide sequence ID" value="NZ_FUYH01000006.1"/>
</dbReference>
<keyword evidence="1" id="KW-0812">Transmembrane</keyword>
<name>A0A1T4X5L4_9CLOT</name>
<sequence length="160" mass="18594">MNRNIFVGLLLVGIGIILIIQRTLGIDINIWNYLWPFFLIVLGIMIHYNFFAGRDKSNSLIFGGILLTYGLLFIFNTITNGMYHSDLYFVYPLGIGIGFFENYILGNRDNKSLMISIILIVISIYIALKQILPEFYNIRDYLFPVFIIIFGIYLLFKNKK</sequence>
<dbReference type="OrthoDB" id="49365at2"/>
<feature type="transmembrane region" description="Helical" evidence="1">
    <location>
        <begin position="30"/>
        <end position="48"/>
    </location>
</feature>
<organism evidence="2 3">
    <name type="scientific">Caloramator quimbayensis</name>
    <dbReference type="NCBI Taxonomy" id="1147123"/>
    <lineage>
        <taxon>Bacteria</taxon>
        <taxon>Bacillati</taxon>
        <taxon>Bacillota</taxon>
        <taxon>Clostridia</taxon>
        <taxon>Eubacteriales</taxon>
        <taxon>Clostridiaceae</taxon>
        <taxon>Caloramator</taxon>
    </lineage>
</organism>
<keyword evidence="1" id="KW-0472">Membrane</keyword>
<evidence type="ECO:0000313" key="2">
    <source>
        <dbReference type="EMBL" id="SKA84836.1"/>
    </source>
</evidence>
<feature type="transmembrane region" description="Helical" evidence="1">
    <location>
        <begin position="5"/>
        <end position="24"/>
    </location>
</feature>
<evidence type="ECO:0000313" key="3">
    <source>
        <dbReference type="Proteomes" id="UP000190105"/>
    </source>
</evidence>
<gene>
    <name evidence="2" type="ORF">SAMN05443428_10673</name>
</gene>
<keyword evidence="1" id="KW-1133">Transmembrane helix</keyword>
<proteinExistence type="predicted"/>
<feature type="transmembrane region" description="Helical" evidence="1">
    <location>
        <begin position="138"/>
        <end position="156"/>
    </location>
</feature>
<feature type="transmembrane region" description="Helical" evidence="1">
    <location>
        <begin position="113"/>
        <end position="132"/>
    </location>
</feature>
<dbReference type="AlphaFoldDB" id="A0A1T4X5L4"/>
<dbReference type="STRING" id="1147123.SAMN05443428_10673"/>
<reference evidence="3" key="1">
    <citation type="submission" date="2017-02" db="EMBL/GenBank/DDBJ databases">
        <authorList>
            <person name="Varghese N."/>
            <person name="Submissions S."/>
        </authorList>
    </citation>
    <scope>NUCLEOTIDE SEQUENCE [LARGE SCALE GENOMIC DNA]</scope>
    <source>
        <strain evidence="3">USBA 833</strain>
    </source>
</reference>
<keyword evidence="3" id="KW-1185">Reference proteome</keyword>
<dbReference type="Proteomes" id="UP000190105">
    <property type="component" value="Unassembled WGS sequence"/>
</dbReference>
<feature type="transmembrane region" description="Helical" evidence="1">
    <location>
        <begin position="60"/>
        <end position="83"/>
    </location>
</feature>
<evidence type="ECO:0000256" key="1">
    <source>
        <dbReference type="SAM" id="Phobius"/>
    </source>
</evidence>
<dbReference type="EMBL" id="FUYH01000006">
    <property type="protein sequence ID" value="SKA84836.1"/>
    <property type="molecule type" value="Genomic_DNA"/>
</dbReference>
<feature type="transmembrane region" description="Helical" evidence="1">
    <location>
        <begin position="89"/>
        <end position="106"/>
    </location>
</feature>
<accession>A0A1T4X5L4</accession>
<protein>
    <submittedName>
        <fullName evidence="2">Uncharacterized protein</fullName>
    </submittedName>
</protein>